<reference evidence="4" key="1">
    <citation type="submission" date="2021-04" db="EMBL/GenBank/DDBJ databases">
        <authorList>
            <person name="Yoon J."/>
        </authorList>
    </citation>
    <scope>NUCLEOTIDE SEQUENCE</scope>
    <source>
        <strain evidence="4">KMU-90</strain>
    </source>
</reference>
<feature type="transmembrane region" description="Helical" evidence="1">
    <location>
        <begin position="107"/>
        <end position="124"/>
    </location>
</feature>
<dbReference type="GO" id="GO:0003677">
    <property type="term" value="F:DNA binding"/>
    <property type="evidence" value="ECO:0007669"/>
    <property type="project" value="UniProtKB-KW"/>
</dbReference>
<keyword evidence="1" id="KW-0812">Transmembrane</keyword>
<dbReference type="Gene3D" id="2.40.50.1020">
    <property type="entry name" value="LytTr DNA-binding domain"/>
    <property type="match status" value="1"/>
</dbReference>
<dbReference type="AlphaFoldDB" id="A0A8J7WF57"/>
<protein>
    <submittedName>
        <fullName evidence="4">LytTR family transcriptional regulator DNA-binding domain-containing protein</fullName>
    </submittedName>
</protein>
<evidence type="ECO:0000259" key="3">
    <source>
        <dbReference type="PROSITE" id="PS50930"/>
    </source>
</evidence>
<feature type="transmembrane region" description="Helical" evidence="1">
    <location>
        <begin position="167"/>
        <end position="188"/>
    </location>
</feature>
<keyword evidence="1" id="KW-1133">Transmembrane helix</keyword>
<evidence type="ECO:0000313" key="5">
    <source>
        <dbReference type="Proteomes" id="UP000681356"/>
    </source>
</evidence>
<comment type="caution">
    <text evidence="4">The sequence shown here is derived from an EMBL/GenBank/DDBJ whole genome shotgun (WGS) entry which is preliminary data.</text>
</comment>
<dbReference type="InterPro" id="IPR005330">
    <property type="entry name" value="MHYT_dom"/>
</dbReference>
<dbReference type="Pfam" id="PF04397">
    <property type="entry name" value="LytTR"/>
    <property type="match status" value="1"/>
</dbReference>
<dbReference type="SMART" id="SM00850">
    <property type="entry name" value="LytTR"/>
    <property type="match status" value="1"/>
</dbReference>
<feature type="transmembrane region" description="Helical" evidence="1">
    <location>
        <begin position="208"/>
        <end position="226"/>
    </location>
</feature>
<feature type="transmembrane region" description="Helical" evidence="1">
    <location>
        <begin position="6"/>
        <end position="29"/>
    </location>
</feature>
<dbReference type="InterPro" id="IPR012073">
    <property type="entry name" value="LytTR_MHYT"/>
</dbReference>
<dbReference type="PROSITE" id="PS50924">
    <property type="entry name" value="MHYT"/>
    <property type="match status" value="1"/>
</dbReference>
<evidence type="ECO:0000259" key="2">
    <source>
        <dbReference type="PROSITE" id="PS50924"/>
    </source>
</evidence>
<evidence type="ECO:0000256" key="1">
    <source>
        <dbReference type="PROSITE-ProRule" id="PRU00244"/>
    </source>
</evidence>
<dbReference type="EMBL" id="JAGTUU010000005">
    <property type="protein sequence ID" value="MBS0125249.1"/>
    <property type="molecule type" value="Genomic_DNA"/>
</dbReference>
<name>A0A8J7WF57_9RHOB</name>
<feature type="domain" description="MHYT" evidence="2">
    <location>
        <begin position="6"/>
        <end position="193"/>
    </location>
</feature>
<dbReference type="GO" id="GO:0016020">
    <property type="term" value="C:membrane"/>
    <property type="evidence" value="ECO:0007669"/>
    <property type="project" value="UniProtKB-UniRule"/>
</dbReference>
<dbReference type="Proteomes" id="UP000681356">
    <property type="component" value="Unassembled WGS sequence"/>
</dbReference>
<dbReference type="InterPro" id="IPR007492">
    <property type="entry name" value="LytTR_DNA-bd_dom"/>
</dbReference>
<evidence type="ECO:0000313" key="4">
    <source>
        <dbReference type="EMBL" id="MBS0125249.1"/>
    </source>
</evidence>
<dbReference type="Pfam" id="PF03707">
    <property type="entry name" value="MHYT"/>
    <property type="match status" value="2"/>
</dbReference>
<keyword evidence="1" id="KW-0472">Membrane</keyword>
<dbReference type="PROSITE" id="PS50930">
    <property type="entry name" value="HTH_LYTTR"/>
    <property type="match status" value="1"/>
</dbReference>
<keyword evidence="5" id="KW-1185">Reference proteome</keyword>
<dbReference type="PIRSF" id="PIRSF036615">
    <property type="entry name" value="MHYT_LytTR"/>
    <property type="match status" value="1"/>
</dbReference>
<proteinExistence type="predicted"/>
<keyword evidence="4" id="KW-0238">DNA-binding</keyword>
<feature type="transmembrane region" description="Helical" evidence="1">
    <location>
        <begin position="70"/>
        <end position="95"/>
    </location>
</feature>
<feature type="transmembrane region" description="Helical" evidence="1">
    <location>
        <begin position="41"/>
        <end position="64"/>
    </location>
</feature>
<dbReference type="RefSeq" id="WP_212537204.1">
    <property type="nucleotide sequence ID" value="NZ_JAGTUU010000005.1"/>
</dbReference>
<accession>A0A8J7WF57</accession>
<dbReference type="PANTHER" id="PTHR35152">
    <property type="entry name" value="DOMAIN SIGNALLING PROTEIN, PUTATIVE (AFU_ORTHOLOGUE AFUA_5G11310)-RELATED"/>
    <property type="match status" value="1"/>
</dbReference>
<sequence length="392" mass="41367">MLDYSHNWLFALAALAIALIAGFSGLSLMQGASHMRVPMRRAVVSVAAVILGWGVWSMHFVAMLGLDLPLVFYFDPLVTLISALTAILMMGLALLIVHEGRRTRRKVVLGGTVTGLGIATMHYIGMAGMEVCRPVYSASGIAVALAASVALSVLSFLISYEERRPRNILIGTLGFGLAVCAVHFIAMAGTGFVATGETMPAVPMSREVLAFGVAVSAFVLSGAFLLSGASFASRLGDADAGGGMALALAGGAPPPLADAPRPYAAVPAPARSAPAPAEKAAAPRAIPYEADGRTRFLAPEEIAAIRAEGHYTLLYTDGGRHFCPWSITQAAARVPAGLFVQTHRSYLVNVDHVTSFERRKDNGICFFENTQGLGKVPVSRSRLSEVRERLGM</sequence>
<dbReference type="PANTHER" id="PTHR35152:SF1">
    <property type="entry name" value="DOMAIN SIGNALLING PROTEIN, PUTATIVE (AFU_ORTHOLOGUE AFUA_5G11310)-RELATED"/>
    <property type="match status" value="1"/>
</dbReference>
<feature type="domain" description="HTH LytTR-type" evidence="3">
    <location>
        <begin position="286"/>
        <end position="392"/>
    </location>
</feature>
<feature type="transmembrane region" description="Helical" evidence="1">
    <location>
        <begin position="136"/>
        <end position="160"/>
    </location>
</feature>
<gene>
    <name evidence="4" type="ORF">KB874_14250</name>
</gene>
<organism evidence="4 5">
    <name type="scientific">Thetidibacter halocola</name>
    <dbReference type="NCBI Taxonomy" id="2827239"/>
    <lineage>
        <taxon>Bacteria</taxon>
        <taxon>Pseudomonadati</taxon>
        <taxon>Pseudomonadota</taxon>
        <taxon>Alphaproteobacteria</taxon>
        <taxon>Rhodobacterales</taxon>
        <taxon>Roseobacteraceae</taxon>
        <taxon>Thetidibacter</taxon>
    </lineage>
</organism>